<dbReference type="EMBL" id="DF968183">
    <property type="protein sequence ID" value="GAP44254.1"/>
    <property type="molecule type" value="Genomic_DNA"/>
</dbReference>
<name>A0A0S7C285_9BACT</name>
<dbReference type="Gene3D" id="3.40.50.11200">
    <property type="match status" value="1"/>
</dbReference>
<dbReference type="Pfam" id="PF08937">
    <property type="entry name" value="ThsB_TIR"/>
    <property type="match status" value="1"/>
</dbReference>
<accession>A0A0S7C285</accession>
<feature type="domain" description="Thoeris protein ThsB TIR-like" evidence="1">
    <location>
        <begin position="11"/>
        <end position="89"/>
    </location>
</feature>
<dbReference type="RefSeq" id="WP_062043226.1">
    <property type="nucleotide sequence ID" value="NZ_DF968183.1"/>
</dbReference>
<protein>
    <submittedName>
        <fullName evidence="2">Protein containing MTH538 TIR-like domain</fullName>
    </submittedName>
</protein>
<dbReference type="STRING" id="1678841.TBC1_1255"/>
<dbReference type="InterPro" id="IPR015032">
    <property type="entry name" value="ThsB__TIR-like_domain"/>
</dbReference>
<gene>
    <name evidence="2" type="ORF">TBC1_1255</name>
</gene>
<organism evidence="2">
    <name type="scientific">Lentimicrobium saccharophilum</name>
    <dbReference type="NCBI Taxonomy" id="1678841"/>
    <lineage>
        <taxon>Bacteria</taxon>
        <taxon>Pseudomonadati</taxon>
        <taxon>Bacteroidota</taxon>
        <taxon>Bacteroidia</taxon>
        <taxon>Bacteroidales</taxon>
        <taxon>Lentimicrobiaceae</taxon>
        <taxon>Lentimicrobium</taxon>
    </lineage>
</organism>
<dbReference type="AlphaFoldDB" id="A0A0S7C285"/>
<sequence length="180" mass="21681">MAIEKKIRNCFVSYHHERDQKYISKLRKVITQMKVADYSLKDDLGHLTDETIYKKVREKMRRSSVTVVLIGERTGHRKWIDWEIWASLRGYTHPYDPYKSFKPNGLLGIFLPVESHSIPNRLQDNIDSGFAVSIKWENLERDFESKVNYTYWNRTNVPRKIDNSRERMEEDYWDFLGFRI</sequence>
<dbReference type="SUPFAM" id="SSF52206">
    <property type="entry name" value="Hypothetical protein MTH538"/>
    <property type="match status" value="1"/>
</dbReference>
<proteinExistence type="predicted"/>
<evidence type="ECO:0000313" key="2">
    <source>
        <dbReference type="EMBL" id="GAP44254.1"/>
    </source>
</evidence>
<reference evidence="2" key="1">
    <citation type="journal article" date="2015" name="Genome Announc.">
        <title>Draft Genome Sequence of Bacteroidales Strain TBC1, a Novel Isolate from a Methanogenic Wastewater Treatment System.</title>
        <authorList>
            <person name="Tourlousse D.M."/>
            <person name="Matsuura N."/>
            <person name="Sun L."/>
            <person name="Toyonaga M."/>
            <person name="Kuroda K."/>
            <person name="Ohashi A."/>
            <person name="Cruz R."/>
            <person name="Yamaguchi T."/>
            <person name="Sekiguchi Y."/>
        </authorList>
    </citation>
    <scope>NUCLEOTIDE SEQUENCE [LARGE SCALE GENOMIC DNA]</scope>
    <source>
        <strain evidence="2">TBC1</strain>
    </source>
</reference>
<dbReference type="InterPro" id="IPR036490">
    <property type="entry name" value="ThsB_TIR-like_sf"/>
</dbReference>
<dbReference type="OrthoDB" id="9811746at2"/>
<evidence type="ECO:0000313" key="3">
    <source>
        <dbReference type="Proteomes" id="UP000053091"/>
    </source>
</evidence>
<evidence type="ECO:0000259" key="1">
    <source>
        <dbReference type="Pfam" id="PF08937"/>
    </source>
</evidence>
<keyword evidence="3" id="KW-1185">Reference proteome</keyword>
<dbReference type="Proteomes" id="UP000053091">
    <property type="component" value="Unassembled WGS sequence"/>
</dbReference>